<dbReference type="InterPro" id="IPR007263">
    <property type="entry name" value="DCC1-like"/>
</dbReference>
<sequence length="140" mass="16338">MTQKPSIILFDGVCNLCNSSIDFIIKRDHKDKFLVGPLQENEGKKLMTLFDVDPKYLDSLVLVQNDQVYYKSTAALRIAKDLSGLWPVFYPLIYFPKGLRDSVYDWIARNRYKWFGKKNTCRLPSPKEASKFLSPENYPY</sequence>
<evidence type="ECO:0000313" key="1">
    <source>
        <dbReference type="EMBL" id="MFC3880257.1"/>
    </source>
</evidence>
<dbReference type="Pfam" id="PF04134">
    <property type="entry name" value="DCC1-like"/>
    <property type="match status" value="1"/>
</dbReference>
<dbReference type="PANTHER" id="PTHR33639:SF2">
    <property type="entry name" value="DUF393 DOMAIN-CONTAINING PROTEIN"/>
    <property type="match status" value="1"/>
</dbReference>
<dbReference type="EMBL" id="JBHRZS010000007">
    <property type="protein sequence ID" value="MFC3880257.1"/>
    <property type="molecule type" value="Genomic_DNA"/>
</dbReference>
<organism evidence="1 2">
    <name type="scientific">Algoriphagus namhaensis</name>
    <dbReference type="NCBI Taxonomy" id="915353"/>
    <lineage>
        <taxon>Bacteria</taxon>
        <taxon>Pseudomonadati</taxon>
        <taxon>Bacteroidota</taxon>
        <taxon>Cytophagia</taxon>
        <taxon>Cytophagales</taxon>
        <taxon>Cyclobacteriaceae</taxon>
        <taxon>Algoriphagus</taxon>
    </lineage>
</organism>
<proteinExistence type="predicted"/>
<keyword evidence="2" id="KW-1185">Reference proteome</keyword>
<dbReference type="InterPro" id="IPR052927">
    <property type="entry name" value="DCC_oxidoreductase"/>
</dbReference>
<comment type="caution">
    <text evidence="1">The sequence shown here is derived from an EMBL/GenBank/DDBJ whole genome shotgun (WGS) entry which is preliminary data.</text>
</comment>
<evidence type="ECO:0000313" key="2">
    <source>
        <dbReference type="Proteomes" id="UP001595805"/>
    </source>
</evidence>
<protein>
    <submittedName>
        <fullName evidence="1">Thiol-disulfide oxidoreductase DCC family protein</fullName>
    </submittedName>
</protein>
<name>A0ABV8ATU1_9BACT</name>
<dbReference type="RefSeq" id="WP_377905494.1">
    <property type="nucleotide sequence ID" value="NZ_JBHRZS010000007.1"/>
</dbReference>
<dbReference type="PANTHER" id="PTHR33639">
    <property type="entry name" value="THIOL-DISULFIDE OXIDOREDUCTASE DCC"/>
    <property type="match status" value="1"/>
</dbReference>
<reference evidence="2" key="1">
    <citation type="journal article" date="2019" name="Int. J. Syst. Evol. Microbiol.">
        <title>The Global Catalogue of Microorganisms (GCM) 10K type strain sequencing project: providing services to taxonomists for standard genome sequencing and annotation.</title>
        <authorList>
            <consortium name="The Broad Institute Genomics Platform"/>
            <consortium name="The Broad Institute Genome Sequencing Center for Infectious Disease"/>
            <person name="Wu L."/>
            <person name="Ma J."/>
        </authorList>
    </citation>
    <scope>NUCLEOTIDE SEQUENCE [LARGE SCALE GENOMIC DNA]</scope>
    <source>
        <strain evidence="2">CCUG 60523</strain>
    </source>
</reference>
<dbReference type="Proteomes" id="UP001595805">
    <property type="component" value="Unassembled WGS sequence"/>
</dbReference>
<gene>
    <name evidence="1" type="ORF">ACFOSV_08725</name>
</gene>
<accession>A0ABV8ATU1</accession>